<protein>
    <recommendedName>
        <fullName evidence="3">Lipoprotein</fullName>
    </recommendedName>
</protein>
<evidence type="ECO:0008006" key="3">
    <source>
        <dbReference type="Google" id="ProtNLM"/>
    </source>
</evidence>
<dbReference type="Proteomes" id="UP000177564">
    <property type="component" value="Unassembled WGS sequence"/>
</dbReference>
<dbReference type="AlphaFoldDB" id="A0A1F4XPB7"/>
<dbReference type="EMBL" id="MEWU01000017">
    <property type="protein sequence ID" value="OGC83545.1"/>
    <property type="molecule type" value="Genomic_DNA"/>
</dbReference>
<proteinExistence type="predicted"/>
<dbReference type="STRING" id="1797240.A3D68_01460"/>
<comment type="caution">
    <text evidence="1">The sequence shown here is derived from an EMBL/GenBank/DDBJ whole genome shotgun (WGS) entry which is preliminary data.</text>
</comment>
<name>A0A1F4XPB7_9BACT</name>
<sequence length="376" mass="41306">MNKKKALLPLTSFGARILLGAAGIAAAAGAFFILPAWFSVSYSSEATSTPAAVKPLQQLDKSAYDTRLLALAHVATSSPWYAGFLSGATTTTIGTSTSARTIVPLWPARAAYPNYGALLPFNRVVAYYGNFYSKQMGVLGEYSEEVVLEKLRAEVAVWEAADPTTPVVPAIEYIDVTAQAAGGKDGKYRLRMPDTQIDKALEMAKKVDGIVILDIQVGLSTVQEEMPHLDKYWAEPAVHLALDPEFAMHGGTPPGRVIGTMSAENINWAAQYLAKIVRDNNLPPKILVIHRFTEEMVTGYKRIEPLPEVQIVVQMDGWGFAAKKINTYNVVVYPEPVQFAGLKIFYKNDLKQEPSRLLTPQEILRLTPSPIFIQYQ</sequence>
<gene>
    <name evidence="1" type="ORF">A3D68_01460</name>
</gene>
<reference evidence="1 2" key="1">
    <citation type="journal article" date="2016" name="Nat. Commun.">
        <title>Thousands of microbial genomes shed light on interconnected biogeochemical processes in an aquifer system.</title>
        <authorList>
            <person name="Anantharaman K."/>
            <person name="Brown C.T."/>
            <person name="Hug L.A."/>
            <person name="Sharon I."/>
            <person name="Castelle C.J."/>
            <person name="Probst A.J."/>
            <person name="Thomas B.C."/>
            <person name="Singh A."/>
            <person name="Wilkins M.J."/>
            <person name="Karaoz U."/>
            <person name="Brodie E.L."/>
            <person name="Williams K.H."/>
            <person name="Hubbard S.S."/>
            <person name="Banfield J.F."/>
        </authorList>
    </citation>
    <scope>NUCLEOTIDE SEQUENCE [LARGE SCALE GENOMIC DNA]</scope>
</reference>
<evidence type="ECO:0000313" key="2">
    <source>
        <dbReference type="Proteomes" id="UP000177564"/>
    </source>
</evidence>
<organism evidence="1 2">
    <name type="scientific">Candidatus Adlerbacteria bacterium RIFCSPHIGHO2_02_FULL_52_17</name>
    <dbReference type="NCBI Taxonomy" id="1797240"/>
    <lineage>
        <taxon>Bacteria</taxon>
        <taxon>Candidatus Adleribacteriota</taxon>
    </lineage>
</organism>
<evidence type="ECO:0000313" key="1">
    <source>
        <dbReference type="EMBL" id="OGC83545.1"/>
    </source>
</evidence>
<accession>A0A1F4XPB7</accession>